<dbReference type="AlphaFoldDB" id="A0A067LLF1"/>
<dbReference type="EMBL" id="KK914227">
    <property type="protein sequence ID" value="KDP45585.1"/>
    <property type="molecule type" value="Genomic_DNA"/>
</dbReference>
<keyword evidence="3" id="KW-0012">Acyltransferase</keyword>
<protein>
    <submittedName>
        <fullName evidence="4">Uncharacterized protein</fullName>
    </submittedName>
</protein>
<evidence type="ECO:0000256" key="1">
    <source>
        <dbReference type="ARBA" id="ARBA00009861"/>
    </source>
</evidence>
<dbReference type="GO" id="GO:0016746">
    <property type="term" value="F:acyltransferase activity"/>
    <property type="evidence" value="ECO:0007669"/>
    <property type="project" value="UniProtKB-KW"/>
</dbReference>
<evidence type="ECO:0000313" key="5">
    <source>
        <dbReference type="Proteomes" id="UP000027138"/>
    </source>
</evidence>
<accession>A0A067LLF1</accession>
<name>A0A067LLF1_JATCU</name>
<keyword evidence="5" id="KW-1185">Reference proteome</keyword>
<dbReference type="PANTHER" id="PTHR31623:SF20">
    <property type="entry name" value="VINORINE SYNTHASE-LIKE"/>
    <property type="match status" value="1"/>
</dbReference>
<evidence type="ECO:0000256" key="2">
    <source>
        <dbReference type="ARBA" id="ARBA00022679"/>
    </source>
</evidence>
<keyword evidence="2" id="KW-0808">Transferase</keyword>
<dbReference type="OrthoDB" id="671439at2759"/>
<dbReference type="InterPro" id="IPR023213">
    <property type="entry name" value="CAT-like_dom_sf"/>
</dbReference>
<dbReference type="Proteomes" id="UP000027138">
    <property type="component" value="Unassembled WGS sequence"/>
</dbReference>
<evidence type="ECO:0000256" key="3">
    <source>
        <dbReference type="ARBA" id="ARBA00023315"/>
    </source>
</evidence>
<dbReference type="KEGG" id="jcu:105640323"/>
<dbReference type="PANTHER" id="PTHR31623">
    <property type="entry name" value="F21J9.9"/>
    <property type="match status" value="1"/>
</dbReference>
<comment type="similarity">
    <text evidence="1">Belongs to the plant acyltransferase family.</text>
</comment>
<gene>
    <name evidence="4" type="ORF">JCGZ_17192</name>
</gene>
<evidence type="ECO:0000313" key="4">
    <source>
        <dbReference type="EMBL" id="KDP45585.1"/>
    </source>
</evidence>
<dbReference type="Pfam" id="PF02458">
    <property type="entry name" value="Transferase"/>
    <property type="match status" value="1"/>
</dbReference>
<reference evidence="4 5" key="1">
    <citation type="journal article" date="2014" name="PLoS ONE">
        <title>Global Analysis of Gene Expression Profiles in Physic Nut (Jatropha curcas L.) Seedlings Exposed to Salt Stress.</title>
        <authorList>
            <person name="Zhang L."/>
            <person name="Zhang C."/>
            <person name="Wu P."/>
            <person name="Chen Y."/>
            <person name="Li M."/>
            <person name="Jiang H."/>
            <person name="Wu G."/>
        </authorList>
    </citation>
    <scope>NUCLEOTIDE SEQUENCE [LARGE SCALE GENOMIC DNA]</scope>
    <source>
        <strain evidence="5">cv. GZQX0401</strain>
        <tissue evidence="4">Young leaves</tissue>
    </source>
</reference>
<proteinExistence type="inferred from homology"/>
<dbReference type="Gene3D" id="3.30.559.10">
    <property type="entry name" value="Chloramphenicol acetyltransferase-like domain"/>
    <property type="match status" value="2"/>
</dbReference>
<organism evidence="4 5">
    <name type="scientific">Jatropha curcas</name>
    <name type="common">Barbados nut</name>
    <dbReference type="NCBI Taxonomy" id="180498"/>
    <lineage>
        <taxon>Eukaryota</taxon>
        <taxon>Viridiplantae</taxon>
        <taxon>Streptophyta</taxon>
        <taxon>Embryophyta</taxon>
        <taxon>Tracheophyta</taxon>
        <taxon>Spermatophyta</taxon>
        <taxon>Magnoliopsida</taxon>
        <taxon>eudicotyledons</taxon>
        <taxon>Gunneridae</taxon>
        <taxon>Pentapetalae</taxon>
        <taxon>rosids</taxon>
        <taxon>fabids</taxon>
        <taxon>Malpighiales</taxon>
        <taxon>Euphorbiaceae</taxon>
        <taxon>Crotonoideae</taxon>
        <taxon>Jatropheae</taxon>
        <taxon>Jatropha</taxon>
    </lineage>
</organism>
<sequence length="447" mass="50368">MEVEIISKEFIKPSSSATQHQKPYKLTFFDQLQPAVYFPVIFFFPMNDSKSHINQTLTHLKKSLSETLNLYYPLSGRPNDDNIFISRFQEGLPFIEAKASCSMSDFLKLHETESLNSFLPCSPYHKELAVEIPLLAVQVSKFTCGGIALGCCFSHKLLDAATASNFIASWSSLHRGDPNGVIMPDFEEPSLFFPPKIPIPRTQISLMDTLCFAKGDYITRRFVFNAEAIDTLKAKAKGNEVDQTEPTRIQTLSCFIWKHCMEATRMLAQSSSSSASNTSVLIESVNLRKRTTPEMKDGSSGNLIWGAVAIADPNDTNQELHELVKMLSEAIALFKPDYTESFQGDNGFETLSQYFETIELLSMENPEVFVFTSWSRMSLTRPDFGWGEPYWVGVMGKVGDLSRNMTIFVDAKDGKGIEAWITLDDKRMEILQQNPEFLEFASVSKVF</sequence>